<comment type="function">
    <text evidence="9">Converts cobyric acid to cobinamide by the addition of aminopropanol on the F carboxylic group.</text>
</comment>
<keyword evidence="4 9" id="KW-1003">Cell membrane</keyword>
<dbReference type="AlphaFoldDB" id="A0A0D6GPB4"/>
<organism evidence="10 11">
    <name type="scientific">Corynebacterium diphtheriae</name>
    <dbReference type="NCBI Taxonomy" id="1717"/>
    <lineage>
        <taxon>Bacteria</taxon>
        <taxon>Bacillati</taxon>
        <taxon>Actinomycetota</taxon>
        <taxon>Actinomycetes</taxon>
        <taxon>Mycobacteriales</taxon>
        <taxon>Corynebacteriaceae</taxon>
        <taxon>Corynebacterium</taxon>
    </lineage>
</organism>
<dbReference type="NCBIfam" id="TIGR00380">
    <property type="entry name" value="cobal_cbiB"/>
    <property type="match status" value="1"/>
</dbReference>
<evidence type="ECO:0000256" key="2">
    <source>
        <dbReference type="ARBA" id="ARBA00004953"/>
    </source>
</evidence>
<dbReference type="GO" id="GO:0015420">
    <property type="term" value="F:ABC-type vitamin B12 transporter activity"/>
    <property type="evidence" value="ECO:0007669"/>
    <property type="project" value="UniProtKB-UniRule"/>
</dbReference>
<dbReference type="GO" id="GO:0005886">
    <property type="term" value="C:plasma membrane"/>
    <property type="evidence" value="ECO:0007669"/>
    <property type="project" value="UniProtKB-SubCell"/>
</dbReference>
<comment type="pathway">
    <text evidence="2 9">Cofactor biosynthesis; adenosylcobalamin biosynthesis.</text>
</comment>
<evidence type="ECO:0000313" key="10">
    <source>
        <dbReference type="EMBL" id="CAB0613841.1"/>
    </source>
</evidence>
<evidence type="ECO:0000256" key="3">
    <source>
        <dbReference type="ARBA" id="ARBA00006263"/>
    </source>
</evidence>
<comment type="caution">
    <text evidence="10">The sequence shown here is derived from an EMBL/GenBank/DDBJ whole genome shotgun (WGS) entry which is preliminary data.</text>
</comment>
<comment type="subcellular location">
    <subcellularLocation>
        <location evidence="1 9">Cell membrane</location>
        <topology evidence="1 9">Multi-pass membrane protein</topology>
    </subcellularLocation>
</comment>
<dbReference type="PANTHER" id="PTHR34308:SF1">
    <property type="entry name" value="COBALAMIN BIOSYNTHESIS PROTEIN CBIB"/>
    <property type="match status" value="1"/>
</dbReference>
<keyword evidence="8 9" id="KW-0472">Membrane</keyword>
<dbReference type="EMBL" id="CADDAV010000022">
    <property type="protein sequence ID" value="CAB0613841.1"/>
    <property type="molecule type" value="Genomic_DNA"/>
</dbReference>
<name>A0A0D6GPB4_CORDP</name>
<evidence type="ECO:0000256" key="9">
    <source>
        <dbReference type="HAMAP-Rule" id="MF_00024"/>
    </source>
</evidence>
<keyword evidence="6 9" id="KW-0812">Transmembrane</keyword>
<dbReference type="KEGG" id="cdip:ERS451417_01697"/>
<sequence length="300" mass="31409">MLAGLVSGVVLDRIVGDPGGSLHPVAVFGRWATWVEKKIYAPSKLRGAIYVAVTVAPPTAAAVMIGKKYPNAALAASLVAAIGGSTLENTGIRMARALERDDIEAARDLVPWLCSRDPEYLDESGIVRATVESLAENTSDSTIAPVVWAALGAGGVVAHRCVNTLDAMVGYKNDRYSEFGWAAAKLDDAMAWVPARLTAVAHVGAAAMQGRERAALRAWRVDAPHHPSPNAGPVEATAAAALGVTLGGETRYSYGIEKRPTLGVGPSPSVATIHQAVRLSRGVQAAATVAIAGLMLWRRY</sequence>
<evidence type="ECO:0000256" key="5">
    <source>
        <dbReference type="ARBA" id="ARBA00022573"/>
    </source>
</evidence>
<dbReference type="UniPathway" id="UPA00148"/>
<dbReference type="GeneID" id="29421581"/>
<proteinExistence type="inferred from homology"/>
<evidence type="ECO:0000256" key="7">
    <source>
        <dbReference type="ARBA" id="ARBA00022989"/>
    </source>
</evidence>
<dbReference type="GO" id="GO:0009236">
    <property type="term" value="P:cobalamin biosynthetic process"/>
    <property type="evidence" value="ECO:0007669"/>
    <property type="project" value="UniProtKB-UniRule"/>
</dbReference>
<dbReference type="RefSeq" id="WP_014302163.1">
    <property type="nucleotide sequence ID" value="NZ_CASCJD010000001.1"/>
</dbReference>
<dbReference type="HAMAP" id="MF_00024">
    <property type="entry name" value="CobD_CbiB"/>
    <property type="match status" value="1"/>
</dbReference>
<accession>A0A0D6GPB4</accession>
<evidence type="ECO:0000256" key="8">
    <source>
        <dbReference type="ARBA" id="ARBA00023136"/>
    </source>
</evidence>
<evidence type="ECO:0000256" key="6">
    <source>
        <dbReference type="ARBA" id="ARBA00022692"/>
    </source>
</evidence>
<dbReference type="GO" id="GO:0048472">
    <property type="term" value="F:threonine-phosphate decarboxylase activity"/>
    <property type="evidence" value="ECO:0007669"/>
    <property type="project" value="InterPro"/>
</dbReference>
<evidence type="ECO:0000313" key="11">
    <source>
        <dbReference type="Proteomes" id="UP000480222"/>
    </source>
</evidence>
<dbReference type="PANTHER" id="PTHR34308">
    <property type="entry name" value="COBALAMIN BIOSYNTHESIS PROTEIN CBIB"/>
    <property type="match status" value="1"/>
</dbReference>
<dbReference type="InterPro" id="IPR004485">
    <property type="entry name" value="Cobalamin_biosynth_CobD/CbiB"/>
</dbReference>
<evidence type="ECO:0000256" key="1">
    <source>
        <dbReference type="ARBA" id="ARBA00004651"/>
    </source>
</evidence>
<gene>
    <name evidence="9" type="primary">cobD</name>
    <name evidence="10" type="ORF">CIP107547_01894</name>
</gene>
<comment type="similarity">
    <text evidence="3 9">Belongs to the CobD/CbiB family.</text>
</comment>
<dbReference type="Pfam" id="PF03186">
    <property type="entry name" value="CobD_Cbib"/>
    <property type="match status" value="1"/>
</dbReference>
<protein>
    <recommendedName>
        <fullName evidence="9">Cobalamin biosynthesis protein CobD</fullName>
    </recommendedName>
</protein>
<dbReference type="OMA" id="RWHPLVG"/>
<dbReference type="Proteomes" id="UP000480222">
    <property type="component" value="Unassembled WGS sequence"/>
</dbReference>
<keyword evidence="7 9" id="KW-1133">Transmembrane helix</keyword>
<reference evidence="10 11" key="1">
    <citation type="submission" date="2020-02" db="EMBL/GenBank/DDBJ databases">
        <authorList>
            <person name="Brisse S."/>
        </authorList>
    </citation>
    <scope>NUCLEOTIDE SEQUENCE [LARGE SCALE GENOMIC DNA]</scope>
    <source>
        <strain evidence="10">CIP107547</strain>
    </source>
</reference>
<evidence type="ECO:0000256" key="4">
    <source>
        <dbReference type="ARBA" id="ARBA00022475"/>
    </source>
</evidence>
<keyword evidence="5 9" id="KW-0169">Cobalamin biosynthesis</keyword>